<dbReference type="InterPro" id="IPR000719">
    <property type="entry name" value="Prot_kinase_dom"/>
</dbReference>
<proteinExistence type="predicted"/>
<feature type="compositionally biased region" description="Low complexity" evidence="4">
    <location>
        <begin position="423"/>
        <end position="449"/>
    </location>
</feature>
<evidence type="ECO:0000313" key="6">
    <source>
        <dbReference type="EMBL" id="AGV20622.1"/>
    </source>
</evidence>
<dbReference type="InterPro" id="IPR014901">
    <property type="entry name" value="2-cysteine_adaptor"/>
</dbReference>
<evidence type="ECO:0000259" key="5">
    <source>
        <dbReference type="PROSITE" id="PS50011"/>
    </source>
</evidence>
<sequence length="960" mass="104318">MTNRVMVTGLSDRQSASASTMAPLTATLAAVCHPCPMDSLKGSRANLTATLRTSPVTAHNAAHMSVLEVCMVLRQCPKIICSQPWKKRMATNYCDEFERNPTRNPRTGRTIKRGGPVFRALERECSDGAARVFPAAAVRGAAAARAASPRVAAASPCPEFARDPTRNPRTGRPIKRGGPVFRALERECADYRGASPRRVSPARAFPNRRVSPARRQSPAEAAEASPCPEFARDPTRNPRTGRTIKRGGPTYRALEAECADYGRLSPIRSPWSDWSSTGLSPFRSHMRKSPARRSPARRSLARYTEHLTSDSETEVDYDARNVIRSQVGPGGVCERFAADPTRNPVTGSPLSRNDPLYTDLMEICKGYPDTPLTKSLTGEGTDDDTCEAFCRDPTRNPVTGQKMRRNGIEYQMFAEECDCSGISRPSGVSRTSGTSGSSGSSASSRPPNSFEAPGASSRPPNSFEAPGASSRPPNSFEAPGASSRPPNSFEASGAARVPGTPSVSRGEPRWMSSISTRHNYDESNPMSVAFRLRHVKDIRKFLRTVRPGLSGFCATDKGGWLGSAAVSDKVIGQGSWGSVHMVKFRDFPKEFVVKEAVLMSVSEKHRYKPTVVWDEWAAGSVPDEVVVNNMVTEIAATGMTPFVPLTAGAGACDSCNPQLLEKAAKVTKCYLQAMEAADFSLDRVLPTMSPDQAASALAQILLGLQSLQTTLGIMHNDIKAHNILVKRVPPGGYWKVTDSFNGQVFYIPNEGYLCMLADYGVVRLVKPAVGMDTLYGTRNARFVPRDVGRWGKGAGTEYVVTPIRSKISVVVRGGRFVGVEPNKAVRYWKNTDTSKVGDVITTNNVFYMGYDIEPDMQVQLDDTNSFPVWESRGDVADCVRTFVGGKRASQPGFHGLFYKKTGSAWEKAAETVAKQNPLFSGFALDGSGLKYIRAATACAYIFPGMAVPRPGDREIESFTM</sequence>
<organism evidence="6 7">
    <name type="scientific">Andrias davidianus ranavirus</name>
    <dbReference type="NCBI Taxonomy" id="1398177"/>
    <lineage>
        <taxon>Viruses</taxon>
        <taxon>Varidnaviria</taxon>
        <taxon>Bamfordvirae</taxon>
        <taxon>Nucleocytoviricota</taxon>
        <taxon>Megaviricetes</taxon>
        <taxon>Pimascovirales</taxon>
        <taxon>Pimascovirales incertae sedis</taxon>
        <taxon>Iridoviridae</taxon>
        <taxon>Alphairidovirinae</taxon>
        <taxon>Ranavirus</taxon>
        <taxon>Ranavirus alytes1</taxon>
        <taxon>Common midwife toad virus</taxon>
    </lineage>
</organism>
<feature type="compositionally biased region" description="Low complexity" evidence="4">
    <location>
        <begin position="213"/>
        <end position="229"/>
    </location>
</feature>
<dbReference type="PROSITE" id="PS00108">
    <property type="entry name" value="PROTEIN_KINASE_ST"/>
    <property type="match status" value="1"/>
</dbReference>
<evidence type="ECO:0000256" key="1">
    <source>
        <dbReference type="ARBA" id="ARBA00022741"/>
    </source>
</evidence>
<evidence type="ECO:0000256" key="2">
    <source>
        <dbReference type="ARBA" id="ARBA00022840"/>
    </source>
</evidence>
<dbReference type="GO" id="GO:0004672">
    <property type="term" value="F:protein kinase activity"/>
    <property type="evidence" value="ECO:0007669"/>
    <property type="project" value="InterPro"/>
</dbReference>
<feature type="region of interest" description="Disordered" evidence="4">
    <location>
        <begin position="157"/>
        <end position="177"/>
    </location>
</feature>
<dbReference type="Proteomes" id="UP000136013">
    <property type="component" value="Segment"/>
</dbReference>
<dbReference type="GO" id="GO:0005524">
    <property type="term" value="F:ATP binding"/>
    <property type="evidence" value="ECO:0007669"/>
    <property type="project" value="UniProtKB-UniRule"/>
</dbReference>
<evidence type="ECO:0000256" key="3">
    <source>
        <dbReference type="PROSITE-ProRule" id="PRU10141"/>
    </source>
</evidence>
<dbReference type="Pfam" id="PF08793">
    <property type="entry name" value="2C_adapt"/>
    <property type="match status" value="5"/>
</dbReference>
<dbReference type="SUPFAM" id="SSF56112">
    <property type="entry name" value="Protein kinase-like (PK-like)"/>
    <property type="match status" value="1"/>
</dbReference>
<dbReference type="PROSITE" id="PS00107">
    <property type="entry name" value="PROTEIN_KINASE_ATP"/>
    <property type="match status" value="1"/>
</dbReference>
<dbReference type="InterPro" id="IPR008271">
    <property type="entry name" value="Ser/Thr_kinase_AS"/>
</dbReference>
<feature type="region of interest" description="Disordered" evidence="4">
    <location>
        <begin position="192"/>
        <end position="247"/>
    </location>
</feature>
<feature type="region of interest" description="Disordered" evidence="4">
    <location>
        <begin position="422"/>
        <end position="509"/>
    </location>
</feature>
<accession>T2C502</accession>
<keyword evidence="1 3" id="KW-0547">Nucleotide-binding</keyword>
<dbReference type="EMBL" id="KC865735">
    <property type="protein sequence ID" value="AGV20622.1"/>
    <property type="molecule type" value="Genomic_DNA"/>
</dbReference>
<name>T2C502_9VIRU</name>
<feature type="binding site" evidence="3">
    <location>
        <position position="594"/>
    </location>
    <ligand>
        <name>ATP</name>
        <dbReference type="ChEBI" id="CHEBI:30616"/>
    </ligand>
</feature>
<feature type="domain" description="Protein kinase" evidence="5">
    <location>
        <begin position="565"/>
        <end position="960"/>
    </location>
</feature>
<dbReference type="InterPro" id="IPR017441">
    <property type="entry name" value="Protein_kinase_ATP_BS"/>
</dbReference>
<dbReference type="Gene3D" id="1.10.510.10">
    <property type="entry name" value="Transferase(Phosphotransferase) domain 1"/>
    <property type="match status" value="1"/>
</dbReference>
<keyword evidence="2 3" id="KW-0067">ATP-binding</keyword>
<reference evidence="6 7" key="1">
    <citation type="journal article" date="2013" name="Vet. Res.">
        <title>Genome architecture changes and major gene variations of Andrias davidianus ranavirus (ADRV).</title>
        <authorList>
            <person name="Chen Z."/>
            <person name="Gui J."/>
            <person name="Gao X."/>
            <person name="Pei C."/>
            <person name="Hong Y."/>
            <person name="Zhang Q."/>
        </authorList>
    </citation>
    <scope>NUCLEOTIDE SEQUENCE [LARGE SCALE GENOMIC DNA]</scope>
    <source>
        <strain evidence="6">1201</strain>
    </source>
</reference>
<evidence type="ECO:0000313" key="7">
    <source>
        <dbReference type="Proteomes" id="UP000136013"/>
    </source>
</evidence>
<dbReference type="SMART" id="SM00220">
    <property type="entry name" value="S_TKc"/>
    <property type="match status" value="1"/>
</dbReference>
<protein>
    <submittedName>
        <fullName evidence="6">2-cysteine adaptor domain</fullName>
    </submittedName>
</protein>
<gene>
    <name evidence="6" type="primary">ORF91L</name>
</gene>
<evidence type="ECO:0000256" key="4">
    <source>
        <dbReference type="SAM" id="MobiDB-lite"/>
    </source>
</evidence>
<dbReference type="InterPro" id="IPR011009">
    <property type="entry name" value="Kinase-like_dom_sf"/>
</dbReference>
<dbReference type="PROSITE" id="PS50011">
    <property type="entry name" value="PROTEIN_KINASE_DOM"/>
    <property type="match status" value="1"/>
</dbReference>